<feature type="region of interest" description="Disordered" evidence="1">
    <location>
        <begin position="1"/>
        <end position="40"/>
    </location>
</feature>
<organism evidence="2 3">
    <name type="scientific">Fomitopsis schrenkii</name>
    <name type="common">Brown rot fungus</name>
    <dbReference type="NCBI Taxonomy" id="2126942"/>
    <lineage>
        <taxon>Eukaryota</taxon>
        <taxon>Fungi</taxon>
        <taxon>Dikarya</taxon>
        <taxon>Basidiomycota</taxon>
        <taxon>Agaricomycotina</taxon>
        <taxon>Agaricomycetes</taxon>
        <taxon>Polyporales</taxon>
        <taxon>Fomitopsis</taxon>
    </lineage>
</organism>
<dbReference type="PANTHER" id="PTHR31240:SF0">
    <property type="entry name" value="MATERNAL EFFECT EMBRYO ARREST 18"/>
    <property type="match status" value="1"/>
</dbReference>
<keyword evidence="3" id="KW-1185">Reference proteome</keyword>
<dbReference type="GO" id="GO:0043743">
    <property type="term" value="F:LPPG:FO 2-phospho-L-lactate transferase activity"/>
    <property type="evidence" value="ECO:0007669"/>
    <property type="project" value="InterPro"/>
</dbReference>
<reference evidence="2 3" key="1">
    <citation type="journal article" date="2012" name="Science">
        <title>The Paleozoic origin of enzymatic lignin decomposition reconstructed from 31 fungal genomes.</title>
        <authorList>
            <person name="Floudas D."/>
            <person name="Binder M."/>
            <person name="Riley R."/>
            <person name="Barry K."/>
            <person name="Blanchette R.A."/>
            <person name="Henrissat B."/>
            <person name="Martinez A.T."/>
            <person name="Otillar R."/>
            <person name="Spatafora J.W."/>
            <person name="Yadav J.S."/>
            <person name="Aerts A."/>
            <person name="Benoit I."/>
            <person name="Boyd A."/>
            <person name="Carlson A."/>
            <person name="Copeland A."/>
            <person name="Coutinho P.M."/>
            <person name="de Vries R.P."/>
            <person name="Ferreira P."/>
            <person name="Findley K."/>
            <person name="Foster B."/>
            <person name="Gaskell J."/>
            <person name="Glotzer D."/>
            <person name="Gorecki P."/>
            <person name="Heitman J."/>
            <person name="Hesse C."/>
            <person name="Hori C."/>
            <person name="Igarashi K."/>
            <person name="Jurgens J.A."/>
            <person name="Kallen N."/>
            <person name="Kersten P."/>
            <person name="Kohler A."/>
            <person name="Kuees U."/>
            <person name="Kumar T.K.A."/>
            <person name="Kuo A."/>
            <person name="LaButti K."/>
            <person name="Larrondo L.F."/>
            <person name="Lindquist E."/>
            <person name="Ling A."/>
            <person name="Lombard V."/>
            <person name="Lucas S."/>
            <person name="Lundell T."/>
            <person name="Martin R."/>
            <person name="McLaughlin D.J."/>
            <person name="Morgenstern I."/>
            <person name="Morin E."/>
            <person name="Murat C."/>
            <person name="Nagy L.G."/>
            <person name="Nolan M."/>
            <person name="Ohm R.A."/>
            <person name="Patyshakuliyeva A."/>
            <person name="Rokas A."/>
            <person name="Ruiz-Duenas F.J."/>
            <person name="Sabat G."/>
            <person name="Salamov A."/>
            <person name="Samejima M."/>
            <person name="Schmutz J."/>
            <person name="Slot J.C."/>
            <person name="St John F."/>
            <person name="Stenlid J."/>
            <person name="Sun H."/>
            <person name="Sun S."/>
            <person name="Syed K."/>
            <person name="Tsang A."/>
            <person name="Wiebenga A."/>
            <person name="Young D."/>
            <person name="Pisabarro A."/>
            <person name="Eastwood D.C."/>
            <person name="Martin F."/>
            <person name="Cullen D."/>
            <person name="Grigoriev I.V."/>
            <person name="Hibbett D.S."/>
        </authorList>
    </citation>
    <scope>NUCLEOTIDE SEQUENCE</scope>
    <source>
        <strain evidence="3">FP-58527</strain>
    </source>
</reference>
<evidence type="ECO:0000313" key="2">
    <source>
        <dbReference type="EMBL" id="EPS98069.1"/>
    </source>
</evidence>
<dbReference type="InterPro" id="IPR002882">
    <property type="entry name" value="CofD"/>
</dbReference>
<protein>
    <submittedName>
        <fullName evidence="2">Uncharacterized protein</fullName>
    </submittedName>
</protein>
<dbReference type="InParanoid" id="S8FI45"/>
<dbReference type="Gene3D" id="3.40.50.10680">
    <property type="entry name" value="CofD-like domains"/>
    <property type="match status" value="1"/>
</dbReference>
<feature type="compositionally biased region" description="Polar residues" evidence="1">
    <location>
        <begin position="19"/>
        <end position="33"/>
    </location>
</feature>
<dbReference type="PANTHER" id="PTHR31240">
    <property type="entry name" value="MATERNAL EFFECT EMBRYO ARREST 18"/>
    <property type="match status" value="1"/>
</dbReference>
<dbReference type="SUPFAM" id="SSF142338">
    <property type="entry name" value="CofD-like"/>
    <property type="match status" value="1"/>
</dbReference>
<evidence type="ECO:0000313" key="3">
    <source>
        <dbReference type="Proteomes" id="UP000015241"/>
    </source>
</evidence>
<proteinExistence type="predicted"/>
<dbReference type="EMBL" id="KE504169">
    <property type="protein sequence ID" value="EPS98069.1"/>
    <property type="molecule type" value="Genomic_DNA"/>
</dbReference>
<dbReference type="eggNOG" id="ENOG502QUXN">
    <property type="taxonomic scope" value="Eukaryota"/>
</dbReference>
<dbReference type="AlphaFoldDB" id="S8FI45"/>
<gene>
    <name evidence="2" type="ORF">FOMPIDRAFT_1165805</name>
</gene>
<dbReference type="Pfam" id="PF01933">
    <property type="entry name" value="CofD"/>
    <property type="match status" value="1"/>
</dbReference>
<dbReference type="STRING" id="743788.S8FI45"/>
<dbReference type="Proteomes" id="UP000015241">
    <property type="component" value="Unassembled WGS sequence"/>
</dbReference>
<dbReference type="HOGENOM" id="CLU_019029_3_0_1"/>
<sequence length="492" mass="53053">MSYSNLAPQLGPDQYGADSPSSSVFDLPTQPSRPTHAPIATGNTSGNAFCDIASQKENPPSFLVISGGTGCNSICAAFGGNACYVLPVSDDGGSSSEIIRVLGGPSIGDIRSRLVRLIPPAPLTSSLERIRNLLAYRLSAERSEREARDEWRDIVEGRSPLWAGIPNDRKEMIRGFLVHFEGEVLKRAHKNFSFVNGSIGNYFLSAAQIFFRSLPSAIFLFSSITNSQANIIPVIVTNHTVTIAAELDNGGRLVGQCEISHPVARAPSINVLGSDDADPLSPADDGLDGVLSPKANVMFQAHDKAEYQPLGARISRLYYINAYGSEIHPSPNPDFLANMALSDVLVYSCGSLWTSIIPCLALKGVASAIARSRSLRAKVLLLNSRNDRETDGYTAVDYIKTIARTLNESHHSPSYSGLGRANTTYPISAFITHLVYLQGTTVEVDEAEITELGVECVLVEGVLDEKSSVPQFDADCVRSAMHRIISQSHTLE</sequence>
<dbReference type="InterPro" id="IPR038136">
    <property type="entry name" value="CofD-like_dom_sf"/>
</dbReference>
<dbReference type="OrthoDB" id="10267139at2759"/>
<accession>S8FI45</accession>
<name>S8FI45_FOMSC</name>
<evidence type="ECO:0000256" key="1">
    <source>
        <dbReference type="SAM" id="MobiDB-lite"/>
    </source>
</evidence>